<dbReference type="InterPro" id="IPR052895">
    <property type="entry name" value="HetReg/Transcr_Mod"/>
</dbReference>
<dbReference type="Pfam" id="PF06985">
    <property type="entry name" value="HET"/>
    <property type="match status" value="1"/>
</dbReference>
<accession>A0A9P4P1I0</accession>
<organism evidence="2 3">
    <name type="scientific">Tothia fuscella</name>
    <dbReference type="NCBI Taxonomy" id="1048955"/>
    <lineage>
        <taxon>Eukaryota</taxon>
        <taxon>Fungi</taxon>
        <taxon>Dikarya</taxon>
        <taxon>Ascomycota</taxon>
        <taxon>Pezizomycotina</taxon>
        <taxon>Dothideomycetes</taxon>
        <taxon>Pleosporomycetidae</taxon>
        <taxon>Venturiales</taxon>
        <taxon>Cylindrosympodiaceae</taxon>
        <taxon>Tothia</taxon>
    </lineage>
</organism>
<dbReference type="Proteomes" id="UP000800235">
    <property type="component" value="Unassembled WGS sequence"/>
</dbReference>
<dbReference type="InterPro" id="IPR010730">
    <property type="entry name" value="HET"/>
</dbReference>
<evidence type="ECO:0000313" key="2">
    <source>
        <dbReference type="EMBL" id="KAF2434936.1"/>
    </source>
</evidence>
<feature type="domain" description="Heterokaryon incompatibility" evidence="1">
    <location>
        <begin position="64"/>
        <end position="233"/>
    </location>
</feature>
<evidence type="ECO:0000259" key="1">
    <source>
        <dbReference type="Pfam" id="PF06985"/>
    </source>
</evidence>
<dbReference type="PANTHER" id="PTHR24148">
    <property type="entry name" value="ANKYRIN REPEAT DOMAIN-CONTAINING PROTEIN 39 HOMOLOG-RELATED"/>
    <property type="match status" value="1"/>
</dbReference>
<proteinExistence type="predicted"/>
<gene>
    <name evidence="2" type="ORF">EJ08DRAFT_730080</name>
</gene>
<keyword evidence="3" id="KW-1185">Reference proteome</keyword>
<dbReference type="OrthoDB" id="5386682at2759"/>
<comment type="caution">
    <text evidence="2">The sequence shown here is derived from an EMBL/GenBank/DDBJ whole genome shotgun (WGS) entry which is preliminary data.</text>
</comment>
<dbReference type="EMBL" id="MU007014">
    <property type="protein sequence ID" value="KAF2434936.1"/>
    <property type="molecule type" value="Genomic_DNA"/>
</dbReference>
<sequence length="674" mass="76770">MTESVARRGSIPLSTVELHITPYKYRALDHDREIRLLKLHREPRNPRVVDISIIHVSLDDSPTYEAVSYVWGSSQSTQTIPLIDGCALSVTASLAEALPYLTKSCRTGYLWIDQVTINQASISERNAQVKVMGEIYRRSFRCMIWLNSDLTHDTGLDIQWNWTHGTGEAVRRFFRSFLDVDSQRLWQQDRAEESQTSVNATNTSDQSLQLNMREHLLWFLEHAWFNRTWVYQEFVLASQTVFLIGDFELSGNEIESAFDLGWLQSAAWLETFGKRLNINSRRASIYRESRGFKFLLAANQSRLLFNNFHKSSHNLALGDRFTAYDVLAFADILERMGASQAQNDRDHVYAFLGLAPCLLRHMKVDYSLTVEETFAAMMKAMVKESGSLDFLCYTRTETDVSRSKLRLPSWVPDWTFYATNVHMLCHDNLFDAVGPGFSLPSVTKCRHYDPPSSNWNELVVAGKTLDTVLFKLEPFSLYQVTPSLDVNFAESSGCLPWEIATLDMFMAEMAERNYPEGPHISRKALLRTLLMDGVYWATITALTSGESPYRIGQKTIGLPHYEKIKDVISALLESDRFTCDDLPHAANLQTLHELSKVQYRRRIACCEHGRLALAPDRVQEGDKITLLHGSRVPVILRPRPGGSYIVIGQCYYDGAMYGKMADPIDENAALFLLT</sequence>
<dbReference type="Pfam" id="PF26639">
    <property type="entry name" value="Het-6_barrel"/>
    <property type="match status" value="1"/>
</dbReference>
<dbReference type="PANTHER" id="PTHR24148:SF73">
    <property type="entry name" value="HET DOMAIN PROTEIN (AFU_ORTHOLOGUE AFUA_8G01020)"/>
    <property type="match status" value="1"/>
</dbReference>
<name>A0A9P4P1I0_9PEZI</name>
<protein>
    <recommendedName>
        <fullName evidence="1">Heterokaryon incompatibility domain-containing protein</fullName>
    </recommendedName>
</protein>
<evidence type="ECO:0000313" key="3">
    <source>
        <dbReference type="Proteomes" id="UP000800235"/>
    </source>
</evidence>
<dbReference type="AlphaFoldDB" id="A0A9P4P1I0"/>
<reference evidence="2" key="1">
    <citation type="journal article" date="2020" name="Stud. Mycol.">
        <title>101 Dothideomycetes genomes: a test case for predicting lifestyles and emergence of pathogens.</title>
        <authorList>
            <person name="Haridas S."/>
            <person name="Albert R."/>
            <person name="Binder M."/>
            <person name="Bloem J."/>
            <person name="Labutti K."/>
            <person name="Salamov A."/>
            <person name="Andreopoulos B."/>
            <person name="Baker S."/>
            <person name="Barry K."/>
            <person name="Bills G."/>
            <person name="Bluhm B."/>
            <person name="Cannon C."/>
            <person name="Castanera R."/>
            <person name="Culley D."/>
            <person name="Daum C."/>
            <person name="Ezra D."/>
            <person name="Gonzalez J."/>
            <person name="Henrissat B."/>
            <person name="Kuo A."/>
            <person name="Liang C."/>
            <person name="Lipzen A."/>
            <person name="Lutzoni F."/>
            <person name="Magnuson J."/>
            <person name="Mondo S."/>
            <person name="Nolan M."/>
            <person name="Ohm R."/>
            <person name="Pangilinan J."/>
            <person name="Park H.-J."/>
            <person name="Ramirez L."/>
            <person name="Alfaro M."/>
            <person name="Sun H."/>
            <person name="Tritt A."/>
            <person name="Yoshinaga Y."/>
            <person name="Zwiers L.-H."/>
            <person name="Turgeon B."/>
            <person name="Goodwin S."/>
            <person name="Spatafora J."/>
            <person name="Crous P."/>
            <person name="Grigoriev I."/>
        </authorList>
    </citation>
    <scope>NUCLEOTIDE SEQUENCE</scope>
    <source>
        <strain evidence="2">CBS 130266</strain>
    </source>
</reference>